<dbReference type="SUPFAM" id="SSF53448">
    <property type="entry name" value="Nucleotide-diphospho-sugar transferases"/>
    <property type="match status" value="1"/>
</dbReference>
<keyword evidence="5" id="KW-0472">Membrane</keyword>
<evidence type="ECO:0000259" key="7">
    <source>
        <dbReference type="Pfam" id="PF13632"/>
    </source>
</evidence>
<evidence type="ECO:0000256" key="4">
    <source>
        <dbReference type="SAM" id="MobiDB-lite"/>
    </source>
</evidence>
<organism evidence="8 9">
    <name type="scientific">Paracoccus suum</name>
    <dbReference type="NCBI Taxonomy" id="2259340"/>
    <lineage>
        <taxon>Bacteria</taxon>
        <taxon>Pseudomonadati</taxon>
        <taxon>Pseudomonadota</taxon>
        <taxon>Alphaproteobacteria</taxon>
        <taxon>Rhodobacterales</taxon>
        <taxon>Paracoccaceae</taxon>
        <taxon>Paracoccus</taxon>
    </lineage>
</organism>
<protein>
    <submittedName>
        <fullName evidence="8">Glycosyltransferase</fullName>
    </submittedName>
</protein>
<dbReference type="GO" id="GO:0016757">
    <property type="term" value="F:glycosyltransferase activity"/>
    <property type="evidence" value="ECO:0007669"/>
    <property type="project" value="UniProtKB-KW"/>
</dbReference>
<keyword evidence="5" id="KW-1133">Transmembrane helix</keyword>
<dbReference type="AlphaFoldDB" id="A0A344PNP5"/>
<dbReference type="EMBL" id="CP030918">
    <property type="protein sequence ID" value="AXC51000.1"/>
    <property type="molecule type" value="Genomic_DNA"/>
</dbReference>
<keyword evidence="3 8" id="KW-0808">Transferase</keyword>
<dbReference type="InterPro" id="IPR001173">
    <property type="entry name" value="Glyco_trans_2-like"/>
</dbReference>
<name>A0A344PNP5_9RHOB</name>
<evidence type="ECO:0000256" key="1">
    <source>
        <dbReference type="ARBA" id="ARBA00006739"/>
    </source>
</evidence>
<comment type="similarity">
    <text evidence="1">Belongs to the glycosyltransferase 2 family.</text>
</comment>
<dbReference type="KEGG" id="pars:DRW48_01815"/>
<dbReference type="Gene3D" id="3.90.550.10">
    <property type="entry name" value="Spore Coat Polysaccharide Biosynthesis Protein SpsA, Chain A"/>
    <property type="match status" value="1"/>
</dbReference>
<evidence type="ECO:0000313" key="9">
    <source>
        <dbReference type="Proteomes" id="UP000252023"/>
    </source>
</evidence>
<evidence type="ECO:0000313" key="8">
    <source>
        <dbReference type="EMBL" id="AXC51000.1"/>
    </source>
</evidence>
<dbReference type="OrthoDB" id="7431422at2"/>
<feature type="region of interest" description="Disordered" evidence="4">
    <location>
        <begin position="638"/>
        <end position="680"/>
    </location>
</feature>
<evidence type="ECO:0000259" key="6">
    <source>
        <dbReference type="Pfam" id="PF05157"/>
    </source>
</evidence>
<dbReference type="RefSeq" id="WP_114077288.1">
    <property type="nucleotide sequence ID" value="NZ_CP030918.1"/>
</dbReference>
<feature type="transmembrane region" description="Helical" evidence="5">
    <location>
        <begin position="207"/>
        <end position="228"/>
    </location>
</feature>
<dbReference type="InterPro" id="IPR029044">
    <property type="entry name" value="Nucleotide-diphossugar_trans"/>
</dbReference>
<reference evidence="9" key="1">
    <citation type="submission" date="2018-07" db="EMBL/GenBank/DDBJ databases">
        <title>Genome sequencing of Paracoccus sp. SC2-6.</title>
        <authorList>
            <person name="Heo J."/>
            <person name="Kim S.-J."/>
            <person name="Kwon S.-W."/>
        </authorList>
    </citation>
    <scope>NUCLEOTIDE SEQUENCE [LARGE SCALE GENOMIC DNA]</scope>
    <source>
        <strain evidence="9">SC2-6</strain>
    </source>
</reference>
<accession>A0A344PNP5</accession>
<keyword evidence="9" id="KW-1185">Reference proteome</keyword>
<feature type="domain" description="Glycosyltransferase 2-like" evidence="7">
    <location>
        <begin position="343"/>
        <end position="538"/>
    </location>
</feature>
<feature type="transmembrane region" description="Helical" evidence="5">
    <location>
        <begin position="182"/>
        <end position="201"/>
    </location>
</feature>
<evidence type="ECO:0000256" key="2">
    <source>
        <dbReference type="ARBA" id="ARBA00022676"/>
    </source>
</evidence>
<keyword evidence="5" id="KW-0812">Transmembrane</keyword>
<dbReference type="PANTHER" id="PTHR43630">
    <property type="entry name" value="POLY-BETA-1,6-N-ACETYL-D-GLUCOSAMINE SYNTHASE"/>
    <property type="match status" value="1"/>
</dbReference>
<feature type="transmembrane region" description="Helical" evidence="5">
    <location>
        <begin position="554"/>
        <end position="577"/>
    </location>
</feature>
<feature type="transmembrane region" description="Helical" evidence="5">
    <location>
        <begin position="515"/>
        <end position="534"/>
    </location>
</feature>
<dbReference type="InterPro" id="IPR007831">
    <property type="entry name" value="T2SS_GspE_N"/>
</dbReference>
<dbReference type="Pfam" id="PF05157">
    <property type="entry name" value="MshEN"/>
    <property type="match status" value="1"/>
</dbReference>
<dbReference type="PANTHER" id="PTHR43630:SF1">
    <property type="entry name" value="POLY-BETA-1,6-N-ACETYL-D-GLUCOSAMINE SYNTHASE"/>
    <property type="match status" value="1"/>
</dbReference>
<proteinExistence type="inferred from homology"/>
<keyword evidence="2" id="KW-0328">Glycosyltransferase</keyword>
<feature type="domain" description="Type II secretion system protein GspE N-terminal" evidence="6">
    <location>
        <begin position="73"/>
        <end position="123"/>
    </location>
</feature>
<sequence>MAPPQQGTADSAVRRPPSLGQILLDAGEVRSGDLLKASVIQQREDAPLAEILIARGWLTDAGLRRALARHWRTGHVDLAHSPPDPRMIDALGAPLCLAHGVVPWRRIGGIPFVATCRPEGFEAALALLPPAFAQARMVLTDEAGLQAAILATRRTRLIREAELRTPAALSCRTRDERRVGEVAVLILGALAVGLAAAPLSVLAGLSLLALGLLAAASVMKAAAFAARLRADAAIMAERRAYAELQRSPAQMRQPLPVISVMVPMFREEDIAARLVGRLSALTYPSELTDIVLVVEECDMLTRDALAAASLPRWMRVVVVPDGPLRTKPRALNYAQNFCRGSIIGVWDAEDWPEPEQLHKIARHFAAAPPEVVCLQGVLDFYNPRTNWMARCFTIEYASWFRAILPGMARLGLVVPLGGTTLFFRRDALAEVGGWDAWNVTEDADLGLRLMRHGYRTEMVDTVTHEEANCRPRAWVKQRSRWHKGYFMTWLVHMRRPRALWHDIGPRAFVSFQLQLAGTVVGFLIAPVLWSYWLLCLGLGHPMAGVIKPLAGGRGMALFVGALITAEVVNLVVGAWAVRAPARRHLSLWVPSTWLYFPLGCLAAWKAIYEVVAHPFYWDKTLHGLYDAQSALPDGVAEGAAVPDPLRRPPRARPAVPSADRWPAGSETEPRRELEVVGAIS</sequence>
<dbReference type="InterPro" id="IPR037257">
    <property type="entry name" value="T2SS_E_N_sf"/>
</dbReference>
<evidence type="ECO:0000256" key="3">
    <source>
        <dbReference type="ARBA" id="ARBA00022679"/>
    </source>
</evidence>
<gene>
    <name evidence="8" type="ORF">DRW48_01815</name>
</gene>
<dbReference type="Pfam" id="PF13632">
    <property type="entry name" value="Glyco_trans_2_3"/>
    <property type="match status" value="1"/>
</dbReference>
<dbReference type="SUPFAM" id="SSF160246">
    <property type="entry name" value="EspE N-terminal domain-like"/>
    <property type="match status" value="1"/>
</dbReference>
<dbReference type="Proteomes" id="UP000252023">
    <property type="component" value="Chromosome"/>
</dbReference>
<evidence type="ECO:0000256" key="5">
    <source>
        <dbReference type="SAM" id="Phobius"/>
    </source>
</evidence>